<dbReference type="NCBIfam" id="NF040464">
    <property type="entry name" value="SCO3374_fam"/>
    <property type="match status" value="1"/>
</dbReference>
<dbReference type="EMBL" id="JANUGP010000004">
    <property type="protein sequence ID" value="MCS0600961.1"/>
    <property type="molecule type" value="Genomic_DNA"/>
</dbReference>
<feature type="region of interest" description="Disordered" evidence="1">
    <location>
        <begin position="1"/>
        <end position="44"/>
    </location>
</feature>
<dbReference type="Proteomes" id="UP001205612">
    <property type="component" value="Unassembled WGS sequence"/>
</dbReference>
<protein>
    <submittedName>
        <fullName evidence="2">SCO3374 family protein</fullName>
    </submittedName>
</protein>
<evidence type="ECO:0000313" key="2">
    <source>
        <dbReference type="EMBL" id="MCS0600961.1"/>
    </source>
</evidence>
<keyword evidence="3" id="KW-1185">Reference proteome</keyword>
<comment type="caution">
    <text evidence="2">The sequence shown here is derived from an EMBL/GenBank/DDBJ whole genome shotgun (WGS) entry which is preliminary data.</text>
</comment>
<sequence length="220" mass="22931">MAAPAPLPPSGARTPTSPVPPPRRPREARPESSFSSPADPESRARHWYENDLGWPTVPGRPLRLRTGVRFDVLDVPAEAGAGALRHLAPHSPVALRGDRMRLLVAAGSAEEVPGLLEWLEWGAVALDLRALGAGGSVTAPAPALLGPGSVPGAAVWLRPPGPGSEAGASLPALPAMGRERSAPDLVRLLDTVAAHCHRVRLRRVGAGASGGRRHRPSSFS</sequence>
<reference evidence="2 3" key="1">
    <citation type="submission" date="2022-08" db="EMBL/GenBank/DDBJ databases">
        <authorList>
            <person name="Somphong A."/>
            <person name="Phongsopitanun W."/>
        </authorList>
    </citation>
    <scope>NUCLEOTIDE SEQUENCE [LARGE SCALE GENOMIC DNA]</scope>
    <source>
        <strain evidence="2 3">LP11</strain>
    </source>
</reference>
<dbReference type="InterPro" id="IPR047919">
    <property type="entry name" value="SCO3374-like"/>
</dbReference>
<evidence type="ECO:0000256" key="1">
    <source>
        <dbReference type="SAM" id="MobiDB-lite"/>
    </source>
</evidence>
<organism evidence="2 3">
    <name type="scientific">Streptomyces pyxinicus</name>
    <dbReference type="NCBI Taxonomy" id="2970331"/>
    <lineage>
        <taxon>Bacteria</taxon>
        <taxon>Bacillati</taxon>
        <taxon>Actinomycetota</taxon>
        <taxon>Actinomycetes</taxon>
        <taxon>Kitasatosporales</taxon>
        <taxon>Streptomycetaceae</taxon>
        <taxon>Streptomyces</taxon>
    </lineage>
</organism>
<accession>A0ABT2AXS0</accession>
<dbReference type="RefSeq" id="WP_258777326.1">
    <property type="nucleotide sequence ID" value="NZ_JANUGP010000004.1"/>
</dbReference>
<evidence type="ECO:0000313" key="3">
    <source>
        <dbReference type="Proteomes" id="UP001205612"/>
    </source>
</evidence>
<name>A0ABT2AXS0_9ACTN</name>
<proteinExistence type="predicted"/>
<gene>
    <name evidence="2" type="ORF">NX794_06910</name>
</gene>